<dbReference type="EMBL" id="LKCW01000487">
    <property type="protein sequence ID" value="KPM33914.1"/>
    <property type="molecule type" value="Genomic_DNA"/>
</dbReference>
<evidence type="ECO:0000256" key="2">
    <source>
        <dbReference type="SAM" id="SignalP"/>
    </source>
</evidence>
<comment type="caution">
    <text evidence="3">The sequence shown here is derived from an EMBL/GenBank/DDBJ whole genome shotgun (WGS) entry which is preliminary data.</text>
</comment>
<feature type="region of interest" description="Disordered" evidence="1">
    <location>
        <begin position="240"/>
        <end position="348"/>
    </location>
</feature>
<organism evidence="3 4">
    <name type="scientific">Neonectria ditissima</name>
    <dbReference type="NCBI Taxonomy" id="78410"/>
    <lineage>
        <taxon>Eukaryota</taxon>
        <taxon>Fungi</taxon>
        <taxon>Dikarya</taxon>
        <taxon>Ascomycota</taxon>
        <taxon>Pezizomycotina</taxon>
        <taxon>Sordariomycetes</taxon>
        <taxon>Hypocreomycetidae</taxon>
        <taxon>Hypocreales</taxon>
        <taxon>Nectriaceae</taxon>
        <taxon>Neonectria</taxon>
    </lineage>
</organism>
<reference evidence="3 4" key="1">
    <citation type="submission" date="2015-09" db="EMBL/GenBank/DDBJ databases">
        <title>Draft genome of a European isolate of the apple canker pathogen Neonectria ditissima.</title>
        <authorList>
            <person name="Gomez-Cortecero A."/>
            <person name="Harrison R.J."/>
            <person name="Armitage A.D."/>
        </authorList>
    </citation>
    <scope>NUCLEOTIDE SEQUENCE [LARGE SCALE GENOMIC DNA]</scope>
    <source>
        <strain evidence="3 4">R09/05</strain>
    </source>
</reference>
<feature type="chain" id="PRO_5013130944" description="Cyanovirin-N domain-containing protein" evidence="2">
    <location>
        <begin position="16"/>
        <end position="819"/>
    </location>
</feature>
<feature type="compositionally biased region" description="Polar residues" evidence="1">
    <location>
        <begin position="329"/>
        <end position="347"/>
    </location>
</feature>
<name>A0A0P7B502_9HYPO</name>
<feature type="compositionally biased region" description="Polar residues" evidence="1">
    <location>
        <begin position="301"/>
        <end position="317"/>
    </location>
</feature>
<protein>
    <recommendedName>
        <fullName evidence="5">Cyanovirin-N domain-containing protein</fullName>
    </recommendedName>
</protein>
<evidence type="ECO:0008006" key="5">
    <source>
        <dbReference type="Google" id="ProtNLM"/>
    </source>
</evidence>
<accession>A0A0P7B502</accession>
<feature type="compositionally biased region" description="Low complexity" evidence="1">
    <location>
        <begin position="275"/>
        <end position="300"/>
    </location>
</feature>
<dbReference type="Proteomes" id="UP000050424">
    <property type="component" value="Unassembled WGS sequence"/>
</dbReference>
<feature type="compositionally biased region" description="Low complexity" evidence="1">
    <location>
        <begin position="112"/>
        <end position="156"/>
    </location>
</feature>
<dbReference type="OrthoDB" id="5394947at2759"/>
<evidence type="ECO:0000313" key="3">
    <source>
        <dbReference type="EMBL" id="KPM33914.1"/>
    </source>
</evidence>
<feature type="compositionally biased region" description="Low complexity" evidence="1">
    <location>
        <begin position="318"/>
        <end position="328"/>
    </location>
</feature>
<evidence type="ECO:0000256" key="1">
    <source>
        <dbReference type="SAM" id="MobiDB-lite"/>
    </source>
</evidence>
<feature type="compositionally biased region" description="Polar residues" evidence="1">
    <location>
        <begin position="240"/>
        <end position="274"/>
    </location>
</feature>
<evidence type="ECO:0000313" key="4">
    <source>
        <dbReference type="Proteomes" id="UP000050424"/>
    </source>
</evidence>
<feature type="signal peptide" evidence="2">
    <location>
        <begin position="1"/>
        <end position="15"/>
    </location>
</feature>
<proteinExistence type="predicted"/>
<dbReference type="AlphaFoldDB" id="A0A0P7B502"/>
<dbReference type="PROSITE" id="PS51257">
    <property type="entry name" value="PROKAR_LIPOPROTEIN"/>
    <property type="match status" value="1"/>
</dbReference>
<dbReference type="STRING" id="78410.A0A0P7B502"/>
<keyword evidence="2" id="KW-0732">Signal</keyword>
<keyword evidence="4" id="KW-1185">Reference proteome</keyword>
<sequence>MWRYLIPLFLHRAHALPATGNATCACPHDALYTSLISSGTAFCSSVIKDGHCGGGYSTPSVYMTYNQTQISSYCRCILTSSDATATLGSGMVTTGDPTVTSGDAASETAVESAGLTSSLDSASASGQSSANTSGTPVGRPGSGRPSGSSDAGSLSSPTQPASSAGSTGNETMPMSSTRSGSEATTSGVVGPSANSTLTWSRTLNSEVSSAPAGNTSMSVSLEPSVSASSLTGSSFNVSSTFHASSGTRNATSASMETETTLSRIGSLTASESGVTATAASDTGSMSGTSSGDISASGGSTMTLPTDDTSSTFPNPISTTGLTETTATTASNSQFANSTSSQLGNATATGAPEFPAANFTQVTRTAALAQETCYSLTRDSGDDPTRRALLRNARLREDNASIPVPYIESVHFESSGVDPLYLTVRDEAEETFFVDVSNRNRISISDRRGNSVVLDAHGIHFSTPNCMYGVCIKVNNFLQQLARLAGVECAATRREKRIDDLEFTQILNLHDQCGNPVDRSLRQYPQLRVGPSTCTDTSVDKETGQWQFDCTFPGSLSGAARCELAIKNDVVDFLLTDPFGGSCPDLATVVTTLEATGRDFLNFESFQTALREQRLDKTQMREADAAAAAFEQLWEALQQLLSKRRGEPSRDSSALEDYIDVYRTYRNLENDICEDLHDGEIPLNLSLVAGVTRIDAITSFNFAPVSPRAYNVTVQDPSQVACCPNGAVAVRDGDACAYPGEAVVAGTSCICGTTVGGAAVAFEYAECDNFVGDCAVDADCVEAGFDGFVCLTGSCCQGGVCVDPYACSQNGTELVKFGGV</sequence>
<feature type="region of interest" description="Disordered" evidence="1">
    <location>
        <begin position="98"/>
        <end position="197"/>
    </location>
</feature>
<gene>
    <name evidence="3" type="ORF">AK830_g12657</name>
</gene>
<feature type="compositionally biased region" description="Polar residues" evidence="1">
    <location>
        <begin position="157"/>
        <end position="197"/>
    </location>
</feature>